<geneLocation type="plasmid" evidence="2">
    <name>1</name>
</geneLocation>
<dbReference type="AlphaFoldDB" id="A0A679JUZ9"/>
<feature type="compositionally biased region" description="Polar residues" evidence="1">
    <location>
        <begin position="1"/>
        <end position="16"/>
    </location>
</feature>
<evidence type="ECO:0000313" key="2">
    <source>
        <dbReference type="EMBL" id="CAA2138753.1"/>
    </source>
</evidence>
<feature type="region of interest" description="Disordered" evidence="1">
    <location>
        <begin position="1"/>
        <end position="32"/>
    </location>
</feature>
<evidence type="ECO:0000256" key="1">
    <source>
        <dbReference type="SAM" id="MobiDB-lite"/>
    </source>
</evidence>
<gene>
    <name evidence="2" type="ORF">MBLL_01299</name>
</gene>
<proteinExistence type="predicted"/>
<name>A0A679JUZ9_9HYPH</name>
<keyword evidence="2" id="KW-0614">Plasmid</keyword>
<dbReference type="EMBL" id="LR743510">
    <property type="protein sequence ID" value="CAA2138753.1"/>
    <property type="molecule type" value="Genomic_DNA"/>
</dbReference>
<reference evidence="2" key="1">
    <citation type="submission" date="2019-12" db="EMBL/GenBank/DDBJ databases">
        <authorList>
            <person name="Cremers G."/>
        </authorList>
    </citation>
    <scope>NUCLEOTIDE SEQUENCE</scope>
    <source>
        <strain evidence="2">Mbul2</strain>
        <plasmid evidence="2">1</plasmid>
    </source>
</reference>
<organism evidence="2">
    <name type="scientific">Methylobacterium bullatum</name>
    <dbReference type="NCBI Taxonomy" id="570505"/>
    <lineage>
        <taxon>Bacteria</taxon>
        <taxon>Pseudomonadati</taxon>
        <taxon>Pseudomonadota</taxon>
        <taxon>Alphaproteobacteria</taxon>
        <taxon>Hyphomicrobiales</taxon>
        <taxon>Methylobacteriaceae</taxon>
        <taxon>Methylobacterium</taxon>
    </lineage>
</organism>
<sequence length="177" mass="19026">MSTARKIASGNQTPNLRQRAKASRESAASIMEASPGIEPRQEICAAGRLGEMLAKVWDLRDKLDEETTPENRAILQPMEDYYLRKIDDLEMAISFARATTPAGMLAQLAVAASAVDAASNGSNHAVCSAAGEQAERCLFSITAALCTMFGLDRVRFGASRYLSENCDKLAILAPEVA</sequence>
<accession>A0A679JUZ9</accession>
<protein>
    <submittedName>
        <fullName evidence="2">Uncharacterized protein</fullName>
    </submittedName>
</protein>
<dbReference type="RefSeq" id="WP_339159838.1">
    <property type="nucleotide sequence ID" value="NZ_LR743510.1"/>
</dbReference>